<evidence type="ECO:0000256" key="4">
    <source>
        <dbReference type="ARBA" id="ARBA00022806"/>
    </source>
</evidence>
<feature type="region of interest" description="Disordered" evidence="6">
    <location>
        <begin position="185"/>
        <end position="334"/>
    </location>
</feature>
<dbReference type="FunFam" id="3.40.50.300:FF:000326">
    <property type="entry name" value="P-loop containing nucleoside triphosphate hydrolase"/>
    <property type="match status" value="1"/>
</dbReference>
<dbReference type="InterPro" id="IPR047187">
    <property type="entry name" value="SF1_C_Upf1"/>
</dbReference>
<dbReference type="Pfam" id="PF13087">
    <property type="entry name" value="AAA_12"/>
    <property type="match status" value="1"/>
</dbReference>
<dbReference type="CDD" id="cd18808">
    <property type="entry name" value="SF1_C_Upf1"/>
    <property type="match status" value="1"/>
</dbReference>
<evidence type="ECO:0000256" key="6">
    <source>
        <dbReference type="SAM" id="MobiDB-lite"/>
    </source>
</evidence>
<dbReference type="GO" id="GO:0005694">
    <property type="term" value="C:chromosome"/>
    <property type="evidence" value="ECO:0007669"/>
    <property type="project" value="UniProtKB-ARBA"/>
</dbReference>
<feature type="domain" description="DNA2/NAM7 helicase helicase" evidence="7">
    <location>
        <begin position="683"/>
        <end position="937"/>
    </location>
</feature>
<organism evidence="9 10">
    <name type="scientific">Kwoniella heveanensis BCC8398</name>
    <dbReference type="NCBI Taxonomy" id="1296120"/>
    <lineage>
        <taxon>Eukaryota</taxon>
        <taxon>Fungi</taxon>
        <taxon>Dikarya</taxon>
        <taxon>Basidiomycota</taxon>
        <taxon>Agaricomycotina</taxon>
        <taxon>Tremellomycetes</taxon>
        <taxon>Tremellales</taxon>
        <taxon>Cryptococcaceae</taxon>
        <taxon>Kwoniella</taxon>
    </lineage>
</organism>
<dbReference type="GO" id="GO:0005524">
    <property type="term" value="F:ATP binding"/>
    <property type="evidence" value="ECO:0007669"/>
    <property type="project" value="UniProtKB-KW"/>
</dbReference>
<feature type="compositionally biased region" description="Low complexity" evidence="6">
    <location>
        <begin position="53"/>
        <end position="73"/>
    </location>
</feature>
<sequence>MDVVDPRRIGPGRGWTKSTTKSTRSSAVFIALPDDSWDHPQEQYGSGFDAYRSRYPTPAAAAPSTSSSTSSPRQQFTRRQNITSGTTNVGSSRKGKERALDPLVPSTSGGLWLNEMSIPDSTDPSLGLAQAEFEITDAHLDQIFQSYQDMNYAAREQSAGASSSMAPEPYPDDGQFSFHDVEIGGGAAEGEYGGGVWAESSSDMSEEMGLDLDLDLNLDLGEQSPPIPPEESAYNPFAAGPSSVSSATAQRTTASTVEADQIPEYEPYADNDTDQDITSSTLSSLEAESRLSTQSHTGQPDLDLEQLPLSEPTLDPRLYPPLPAPQYPPDGQTRFDWRLRAPSQRSAPRKRRGRWGTWFADLPKRKEGVFGKIGMAEWGRDELDRYQRHFIPLLEAEQAEEQRLYDHRLAEWSFDRLQREGYATDNLRGTKEYQPKSLVGMGVVYSFAKPRGELPFHRFTIGSNVTISRTDPKVDAVTANGKEEPPQPLMGSVWNVTKGKVRVMFNQPIPDLQSGSWRLDLGCSDFAIKRQIEAIKSLNLDPFEQDMSDLNRPEPDPIPDLTTPQGLTTEVSSNKDEREQTILRGTALRDLLFRAFQGDYVPPDRSSDSANALVHHSHALPSDHIVPDPSELQPGDLDAIPRPPVQREPGGILARNQLIQSWTSRYRATGAPVRVEGDPVVPLNESQTRAIAMMLSERLSLVQGPPGTGKTRVIIETIKLLKKHWQIPHPILVTAHTNVAVDNLLVGLRAHGIKALRFGAINRVSEESSEYTLDRMMGQHPSWWDLEGAKKEKEQIAEKMFLGKHTGKFPSQRHHLVFMACRIFAVVYTDELTRNDLLRTAFGYPVAEDVERDKKLGQKIWMIRQNIIREVLLDADVICTTCLSATSKSLQGIDFPIVFLDEASMATEPLSLVPLTKGSSHVAIIGDHKQLPPVIISPEAHAGGLSTSLFERLIHEGHVPSIMLDTQYRMHPLLSSFPSKSFYSSLLKDGTDPSLQRAPETAFLVPANTLLDEVEASYEQEGSVQTSNITFLNHDHPESPVSKSLANYGDAEIVCDVIADLLYKNPDLTGSQIGLITPYLSQIRLLTNHLADPERRQAFVDVLGHERAREIDEIEIKTVDGFEGREKEVIIFSTVRCNVGGWVGFLSDWRRVNVGLTRAKRALVMVGSKSTLEKARIGKTGEAKLPSGGAKVWRDLMGWLEEKGMIMNVD</sequence>
<reference evidence="9 10" key="1">
    <citation type="submission" date="2013-07" db="EMBL/GenBank/DDBJ databases">
        <title>The Genome Sequence of Cryptococcus heveanensis BCC8398.</title>
        <authorList>
            <consortium name="The Broad Institute Genome Sequencing Platform"/>
            <person name="Cuomo C."/>
            <person name="Litvintseva A."/>
            <person name="Chen Y."/>
            <person name="Heitman J."/>
            <person name="Sun S."/>
            <person name="Springer D."/>
            <person name="Dromer F."/>
            <person name="Young S.K."/>
            <person name="Zeng Q."/>
            <person name="Gargeya S."/>
            <person name="Fitzgerald M."/>
            <person name="Abouelleil A."/>
            <person name="Alvarado L."/>
            <person name="Berlin A.M."/>
            <person name="Chapman S.B."/>
            <person name="Dewar J."/>
            <person name="Goldberg J."/>
            <person name="Griggs A."/>
            <person name="Gujja S."/>
            <person name="Hansen M."/>
            <person name="Howarth C."/>
            <person name="Imamovic A."/>
            <person name="Larimer J."/>
            <person name="McCowan C."/>
            <person name="Murphy C."/>
            <person name="Pearson M."/>
            <person name="Priest M."/>
            <person name="Roberts A."/>
            <person name="Saif S."/>
            <person name="Shea T."/>
            <person name="Sykes S."/>
            <person name="Wortman J."/>
            <person name="Nusbaum C."/>
            <person name="Birren B."/>
        </authorList>
    </citation>
    <scope>NUCLEOTIDE SEQUENCE [LARGE SCALE GENOMIC DNA]</scope>
    <source>
        <strain evidence="9 10">BCC8398</strain>
    </source>
</reference>
<evidence type="ECO:0000259" key="7">
    <source>
        <dbReference type="Pfam" id="PF13086"/>
    </source>
</evidence>
<evidence type="ECO:0000313" key="10">
    <source>
        <dbReference type="Proteomes" id="UP000092666"/>
    </source>
</evidence>
<dbReference type="Proteomes" id="UP000092666">
    <property type="component" value="Unassembled WGS sequence"/>
</dbReference>
<accession>A0A1B9GPI6</accession>
<feature type="region of interest" description="Disordered" evidence="6">
    <location>
        <begin position="1"/>
        <end position="104"/>
    </location>
</feature>
<evidence type="ECO:0008006" key="11">
    <source>
        <dbReference type="Google" id="ProtNLM"/>
    </source>
</evidence>
<dbReference type="GO" id="GO:0016787">
    <property type="term" value="F:hydrolase activity"/>
    <property type="evidence" value="ECO:0007669"/>
    <property type="project" value="UniProtKB-KW"/>
</dbReference>
<dbReference type="OrthoDB" id="6513042at2759"/>
<feature type="compositionally biased region" description="Pro residues" evidence="6">
    <location>
        <begin position="318"/>
        <end position="328"/>
    </location>
</feature>
<protein>
    <recommendedName>
        <fullName evidence="11">DNA helicase</fullName>
    </recommendedName>
</protein>
<feature type="region of interest" description="Disordered" evidence="6">
    <location>
        <begin position="552"/>
        <end position="578"/>
    </location>
</feature>
<dbReference type="InterPro" id="IPR050534">
    <property type="entry name" value="Coronavir_polyprotein_1ab"/>
</dbReference>
<dbReference type="InterPro" id="IPR027417">
    <property type="entry name" value="P-loop_NTPase"/>
</dbReference>
<feature type="compositionally biased region" description="Acidic residues" evidence="6">
    <location>
        <begin position="204"/>
        <end position="216"/>
    </location>
</feature>
<dbReference type="EMBL" id="KI669506">
    <property type="protein sequence ID" value="OCF32921.1"/>
    <property type="molecule type" value="Genomic_DNA"/>
</dbReference>
<dbReference type="STRING" id="1296120.A0A1B9GPI6"/>
<dbReference type="GO" id="GO:0043139">
    <property type="term" value="F:5'-3' DNA helicase activity"/>
    <property type="evidence" value="ECO:0007669"/>
    <property type="project" value="TreeGrafter"/>
</dbReference>
<dbReference type="Pfam" id="PF13086">
    <property type="entry name" value="AAA_11"/>
    <property type="match status" value="1"/>
</dbReference>
<evidence type="ECO:0000256" key="3">
    <source>
        <dbReference type="ARBA" id="ARBA00022801"/>
    </source>
</evidence>
<keyword evidence="4" id="KW-0347">Helicase</keyword>
<feature type="compositionally biased region" description="Low complexity" evidence="6">
    <location>
        <begin position="16"/>
        <end position="26"/>
    </location>
</feature>
<feature type="compositionally biased region" description="Gly residues" evidence="6">
    <location>
        <begin position="185"/>
        <end position="196"/>
    </location>
</feature>
<name>A0A1B9GPI6_9TREE</name>
<dbReference type="PANTHER" id="PTHR43788:SF13">
    <property type="entry name" value="REGULATOR OF NONSENSE TRANSCRIPTS 1"/>
    <property type="match status" value="1"/>
</dbReference>
<keyword evidence="2" id="KW-0547">Nucleotide-binding</keyword>
<evidence type="ECO:0000256" key="2">
    <source>
        <dbReference type="ARBA" id="ARBA00022741"/>
    </source>
</evidence>
<feature type="domain" description="DNA2/NAM7 helicase-like C-terminal" evidence="8">
    <location>
        <begin position="945"/>
        <end position="1169"/>
    </location>
</feature>
<feature type="compositionally biased region" description="Acidic residues" evidence="6">
    <location>
        <begin position="261"/>
        <end position="275"/>
    </location>
</feature>
<proteinExistence type="inferred from homology"/>
<evidence type="ECO:0000259" key="8">
    <source>
        <dbReference type="Pfam" id="PF13087"/>
    </source>
</evidence>
<comment type="similarity">
    <text evidence="1">Belongs to the DNA2/NAM7 helicase family.</text>
</comment>
<evidence type="ECO:0000313" key="9">
    <source>
        <dbReference type="EMBL" id="OCF32921.1"/>
    </source>
</evidence>
<feature type="compositionally biased region" description="Low complexity" evidence="6">
    <location>
        <begin position="242"/>
        <end position="256"/>
    </location>
</feature>
<feature type="compositionally biased region" description="Polar residues" evidence="6">
    <location>
        <begin position="562"/>
        <end position="572"/>
    </location>
</feature>
<evidence type="ECO:0000256" key="1">
    <source>
        <dbReference type="ARBA" id="ARBA00007913"/>
    </source>
</evidence>
<dbReference type="Gene3D" id="2.40.30.270">
    <property type="match status" value="1"/>
</dbReference>
<feature type="compositionally biased region" description="Polar residues" evidence="6">
    <location>
        <begin position="74"/>
        <end position="91"/>
    </location>
</feature>
<dbReference type="InterPro" id="IPR041679">
    <property type="entry name" value="DNA2/NAM7-like_C"/>
</dbReference>
<keyword evidence="10" id="KW-1185">Reference proteome</keyword>
<keyword evidence="3" id="KW-0378">Hydrolase</keyword>
<gene>
    <name evidence="9" type="ORF">I316_05258</name>
</gene>
<evidence type="ECO:0000256" key="5">
    <source>
        <dbReference type="ARBA" id="ARBA00022840"/>
    </source>
</evidence>
<feature type="compositionally biased region" description="Low complexity" evidence="6">
    <location>
        <begin position="278"/>
        <end position="293"/>
    </location>
</feature>
<dbReference type="AlphaFoldDB" id="A0A1B9GPI6"/>
<keyword evidence="5" id="KW-0067">ATP-binding</keyword>
<dbReference type="SUPFAM" id="SSF52540">
    <property type="entry name" value="P-loop containing nucleoside triphosphate hydrolases"/>
    <property type="match status" value="1"/>
</dbReference>
<dbReference type="InterPro" id="IPR041677">
    <property type="entry name" value="DNA2/NAM7_AAA_11"/>
</dbReference>
<dbReference type="PANTHER" id="PTHR43788">
    <property type="entry name" value="DNA2/NAM7 HELICASE FAMILY MEMBER"/>
    <property type="match status" value="1"/>
</dbReference>
<reference evidence="10" key="2">
    <citation type="submission" date="2013-12" db="EMBL/GenBank/DDBJ databases">
        <title>Evolution of pathogenesis and genome organization in the Tremellales.</title>
        <authorList>
            <person name="Cuomo C."/>
            <person name="Litvintseva A."/>
            <person name="Heitman J."/>
            <person name="Chen Y."/>
            <person name="Sun S."/>
            <person name="Springer D."/>
            <person name="Dromer F."/>
            <person name="Young S."/>
            <person name="Zeng Q."/>
            <person name="Chapman S."/>
            <person name="Gujja S."/>
            <person name="Saif S."/>
            <person name="Birren B."/>
        </authorList>
    </citation>
    <scope>NUCLEOTIDE SEQUENCE [LARGE SCALE GENOMIC DNA]</scope>
    <source>
        <strain evidence="10">BCC8398</strain>
    </source>
</reference>
<dbReference type="Gene3D" id="3.40.50.300">
    <property type="entry name" value="P-loop containing nucleotide triphosphate hydrolases"/>
    <property type="match status" value="3"/>
</dbReference>